<dbReference type="GO" id="GO:0050511">
    <property type="term" value="F:undecaprenyldiphospho-muramoylpentapeptide beta-N-acetylglucosaminyltransferase activity"/>
    <property type="evidence" value="ECO:0007669"/>
    <property type="project" value="UniProtKB-UniRule"/>
</dbReference>
<evidence type="ECO:0000256" key="5">
    <source>
        <dbReference type="ARBA" id="ARBA00022960"/>
    </source>
</evidence>
<proteinExistence type="inferred from homology"/>
<dbReference type="AlphaFoldDB" id="A0A0R1X820"/>
<dbReference type="PANTHER" id="PTHR21015">
    <property type="entry name" value="UDP-N-ACETYLGLUCOSAMINE--N-ACETYLMURAMYL-(PENTAPEPTIDE) PYROPHOSPHORYL-UNDECAPRENOL N-ACETYLGLUCOSAMINE TRANSFERASE 1"/>
    <property type="match status" value="1"/>
</dbReference>
<feature type="domain" description="Glycosyltransferase family 28 N-terminal" evidence="11">
    <location>
        <begin position="4"/>
        <end position="142"/>
    </location>
</feature>
<evidence type="ECO:0000256" key="2">
    <source>
        <dbReference type="ARBA" id="ARBA00022618"/>
    </source>
</evidence>
<dbReference type="InterPro" id="IPR004276">
    <property type="entry name" value="GlycoTrans_28_N"/>
</dbReference>
<evidence type="ECO:0000256" key="10">
    <source>
        <dbReference type="HAMAP-Rule" id="MF_00033"/>
    </source>
</evidence>
<dbReference type="GO" id="GO:0005975">
    <property type="term" value="P:carbohydrate metabolic process"/>
    <property type="evidence" value="ECO:0007669"/>
    <property type="project" value="InterPro"/>
</dbReference>
<evidence type="ECO:0000256" key="9">
    <source>
        <dbReference type="ARBA" id="ARBA00023316"/>
    </source>
</evidence>
<sequence length="368" mass="40354">MRLLVSGGGTGGHIYPALALIERLKQVEPGTEVLYVGTTRGLENRIVPDAGIKLETMKMQGFKRSLSLENFKTVYLFLKSVHHAKSIIRDFKPDVVLGTGGYVSGAVLYAAAKHHIPTVIHEQNSVVGVTNKFLSRYVDEIAIAFEAARSQFPQEKVTMVGNPRAQQVVSQTDSQFSWTSYGLKDDVPTLMIFGGSQGAPKINKTVVDAIPQFNKREYQVIFATGQKRYDQVKEQLKGIQIADNVKVVPYIKDMPAKMPKVAALVSRAGATTIAEVTALGVPTILIPSPYVTANHQVKNAQALVRKNAAVMITEDNLDARSLMVQADKIMENADLRKEMATASRKLGKPDAADHLIKVLHKAIDDHQK</sequence>
<dbReference type="PANTHER" id="PTHR21015:SF22">
    <property type="entry name" value="GLYCOSYLTRANSFERASE"/>
    <property type="match status" value="1"/>
</dbReference>
<gene>
    <name evidence="10" type="primary">murG</name>
    <name evidence="13" type="ORF">FD32_GL001446</name>
</gene>
<comment type="pathway">
    <text evidence="10">Cell wall biogenesis; peptidoglycan biosynthesis.</text>
</comment>
<feature type="binding site" evidence="10">
    <location>
        <position position="251"/>
    </location>
    <ligand>
        <name>UDP-N-acetyl-alpha-D-glucosamine</name>
        <dbReference type="ChEBI" id="CHEBI:57705"/>
    </ligand>
</feature>
<dbReference type="SUPFAM" id="SSF53756">
    <property type="entry name" value="UDP-Glycosyltransferase/glycogen phosphorylase"/>
    <property type="match status" value="1"/>
</dbReference>
<keyword evidence="14" id="KW-1185">Reference proteome</keyword>
<comment type="catalytic activity">
    <reaction evidence="10">
        <text>Mur2Ac(oyl-L-Ala-gamma-D-Glu-L-Lys-D-Ala-D-Ala)-di-trans,octa-cis-undecaprenyl diphosphate + UDP-N-acetyl-alpha-D-glucosamine = beta-D-GlcNAc-(1-&gt;4)-Mur2Ac(oyl-L-Ala-gamma-D-Glu-L-Lys-D-Ala-D-Ala)-di-trans,octa-cis-undecaprenyl diphosphate + UDP + H(+)</text>
        <dbReference type="Rhea" id="RHEA:23192"/>
        <dbReference type="ChEBI" id="CHEBI:15378"/>
        <dbReference type="ChEBI" id="CHEBI:57705"/>
        <dbReference type="ChEBI" id="CHEBI:58223"/>
        <dbReference type="ChEBI" id="CHEBI:60032"/>
        <dbReference type="ChEBI" id="CHEBI:60033"/>
        <dbReference type="EC" id="2.4.1.227"/>
    </reaction>
</comment>
<keyword evidence="3 10" id="KW-0328">Glycosyltransferase</keyword>
<comment type="function">
    <text evidence="10">Cell wall formation. Catalyzes the transfer of a GlcNAc subunit on undecaprenyl-pyrophosphoryl-MurNAc-pentapeptide (lipid intermediate I) to form undecaprenyl-pyrophosphoryl-MurNAc-(pentapeptide)GlcNAc (lipid intermediate II).</text>
</comment>
<dbReference type="Proteomes" id="UP000051412">
    <property type="component" value="Unassembled WGS sequence"/>
</dbReference>
<dbReference type="UniPathway" id="UPA00219"/>
<evidence type="ECO:0000256" key="7">
    <source>
        <dbReference type="ARBA" id="ARBA00023136"/>
    </source>
</evidence>
<protein>
    <recommendedName>
        <fullName evidence="10">UDP-N-acetylglucosamine--N-acetylmuramyl-(pentapeptide) pyrophosphoryl-undecaprenol N-acetylglucosamine transferase</fullName>
        <ecNumber evidence="10">2.4.1.227</ecNumber>
    </recommendedName>
    <alternativeName>
        <fullName evidence="10">Undecaprenyl-PP-MurNAc-pentapeptide-UDPGlcNAc GlcNAc transferase</fullName>
    </alternativeName>
</protein>
<keyword evidence="1 10" id="KW-1003">Cell membrane</keyword>
<evidence type="ECO:0000256" key="8">
    <source>
        <dbReference type="ARBA" id="ARBA00023306"/>
    </source>
</evidence>
<comment type="caution">
    <text evidence="13">The sequence shown here is derived from an EMBL/GenBank/DDBJ whole genome shotgun (WGS) entry which is preliminary data.</text>
</comment>
<name>A0A0R1X820_9LACO</name>
<dbReference type="STRING" id="1423782.FD32_GL001446"/>
<keyword evidence="9 10" id="KW-0961">Cell wall biogenesis/degradation</keyword>
<dbReference type="EMBL" id="AZGM01000150">
    <property type="protein sequence ID" value="KRM24676.1"/>
    <property type="molecule type" value="Genomic_DNA"/>
</dbReference>
<evidence type="ECO:0000259" key="12">
    <source>
        <dbReference type="Pfam" id="PF04101"/>
    </source>
</evidence>
<dbReference type="NCBIfam" id="TIGR01133">
    <property type="entry name" value="murG"/>
    <property type="match status" value="1"/>
</dbReference>
<evidence type="ECO:0000313" key="13">
    <source>
        <dbReference type="EMBL" id="KRM24676.1"/>
    </source>
</evidence>
<keyword evidence="8 10" id="KW-0131">Cell cycle</keyword>
<dbReference type="GO" id="GO:0005886">
    <property type="term" value="C:plasma membrane"/>
    <property type="evidence" value="ECO:0007669"/>
    <property type="project" value="UniProtKB-SubCell"/>
</dbReference>
<comment type="caution">
    <text evidence="10">Lacks conserved residue(s) required for the propagation of feature annotation.</text>
</comment>
<organism evidence="13 14">
    <name type="scientific">Limosilactobacillus panis DSM 6035</name>
    <dbReference type="NCBI Taxonomy" id="1423782"/>
    <lineage>
        <taxon>Bacteria</taxon>
        <taxon>Bacillati</taxon>
        <taxon>Bacillota</taxon>
        <taxon>Bacilli</taxon>
        <taxon>Lactobacillales</taxon>
        <taxon>Lactobacillaceae</taxon>
        <taxon>Limosilactobacillus</taxon>
    </lineage>
</organism>
<dbReference type="Pfam" id="PF04101">
    <property type="entry name" value="Glyco_tran_28_C"/>
    <property type="match status" value="1"/>
</dbReference>
<keyword evidence="2 10" id="KW-0132">Cell division</keyword>
<keyword evidence="6 10" id="KW-0573">Peptidoglycan synthesis</keyword>
<dbReference type="PATRIC" id="fig|1423782.4.peg.1503"/>
<evidence type="ECO:0000256" key="3">
    <source>
        <dbReference type="ARBA" id="ARBA00022676"/>
    </source>
</evidence>
<evidence type="ECO:0000256" key="6">
    <source>
        <dbReference type="ARBA" id="ARBA00022984"/>
    </source>
</evidence>
<feature type="domain" description="Glycosyl transferase family 28 C-terminal" evidence="12">
    <location>
        <begin position="189"/>
        <end position="354"/>
    </location>
</feature>
<evidence type="ECO:0000256" key="4">
    <source>
        <dbReference type="ARBA" id="ARBA00022679"/>
    </source>
</evidence>
<dbReference type="Gene3D" id="3.40.50.2000">
    <property type="entry name" value="Glycogen Phosphorylase B"/>
    <property type="match status" value="2"/>
</dbReference>
<reference evidence="13 14" key="1">
    <citation type="journal article" date="2015" name="Genome Announc.">
        <title>Expanding the biotechnology potential of lactobacilli through comparative genomics of 213 strains and associated genera.</title>
        <authorList>
            <person name="Sun Z."/>
            <person name="Harris H.M."/>
            <person name="McCann A."/>
            <person name="Guo C."/>
            <person name="Argimon S."/>
            <person name="Zhang W."/>
            <person name="Yang X."/>
            <person name="Jeffery I.B."/>
            <person name="Cooney J.C."/>
            <person name="Kagawa T.F."/>
            <person name="Liu W."/>
            <person name="Song Y."/>
            <person name="Salvetti E."/>
            <person name="Wrobel A."/>
            <person name="Rasinkangas P."/>
            <person name="Parkhill J."/>
            <person name="Rea M.C."/>
            <person name="O'Sullivan O."/>
            <person name="Ritari J."/>
            <person name="Douillard F.P."/>
            <person name="Paul Ross R."/>
            <person name="Yang R."/>
            <person name="Briner A.E."/>
            <person name="Felis G.E."/>
            <person name="de Vos W.M."/>
            <person name="Barrangou R."/>
            <person name="Klaenhammer T.R."/>
            <person name="Caufield P.W."/>
            <person name="Cui Y."/>
            <person name="Zhang H."/>
            <person name="O'Toole P.W."/>
        </authorList>
    </citation>
    <scope>NUCLEOTIDE SEQUENCE [LARGE SCALE GENOMIC DNA]</scope>
    <source>
        <strain evidence="13 14">DSM 6035</strain>
    </source>
</reference>
<dbReference type="GO" id="GO:0051301">
    <property type="term" value="P:cell division"/>
    <property type="evidence" value="ECO:0007669"/>
    <property type="project" value="UniProtKB-KW"/>
</dbReference>
<feature type="binding site" evidence="10">
    <location>
        <begin position="10"/>
        <end position="12"/>
    </location>
    <ligand>
        <name>UDP-N-acetyl-alpha-D-glucosamine</name>
        <dbReference type="ChEBI" id="CHEBI:57705"/>
    </ligand>
</feature>
<comment type="similarity">
    <text evidence="10">Belongs to the glycosyltransferase 28 family. MurG subfamily.</text>
</comment>
<keyword evidence="5 10" id="KW-0133">Cell shape</keyword>
<dbReference type="HAMAP" id="MF_00033">
    <property type="entry name" value="MurG"/>
    <property type="match status" value="1"/>
</dbReference>
<dbReference type="GO" id="GO:0009252">
    <property type="term" value="P:peptidoglycan biosynthetic process"/>
    <property type="evidence" value="ECO:0007669"/>
    <property type="project" value="UniProtKB-UniRule"/>
</dbReference>
<evidence type="ECO:0000313" key="14">
    <source>
        <dbReference type="Proteomes" id="UP000051412"/>
    </source>
</evidence>
<dbReference type="Pfam" id="PF03033">
    <property type="entry name" value="Glyco_transf_28"/>
    <property type="match status" value="1"/>
</dbReference>
<dbReference type="RefSeq" id="WP_047767490.1">
    <property type="nucleotide sequence ID" value="NZ_AZGM01000150.1"/>
</dbReference>
<comment type="subcellular location">
    <subcellularLocation>
        <location evidence="10">Cell membrane</location>
        <topology evidence="10">Peripheral membrane protein</topology>
        <orientation evidence="10">Cytoplasmic side</orientation>
    </subcellularLocation>
</comment>
<evidence type="ECO:0000256" key="1">
    <source>
        <dbReference type="ARBA" id="ARBA00022475"/>
    </source>
</evidence>
<keyword evidence="7 10" id="KW-0472">Membrane</keyword>
<accession>A0A0R1X820</accession>
<dbReference type="InterPro" id="IPR007235">
    <property type="entry name" value="Glyco_trans_28_C"/>
</dbReference>
<feature type="binding site" evidence="10">
    <location>
        <position position="196"/>
    </location>
    <ligand>
        <name>UDP-N-acetyl-alpha-D-glucosamine</name>
        <dbReference type="ChEBI" id="CHEBI:57705"/>
    </ligand>
</feature>
<dbReference type="InterPro" id="IPR006009">
    <property type="entry name" value="GlcNAc_MurG"/>
</dbReference>
<dbReference type="GO" id="GO:0071555">
    <property type="term" value="P:cell wall organization"/>
    <property type="evidence" value="ECO:0007669"/>
    <property type="project" value="UniProtKB-KW"/>
</dbReference>
<feature type="binding site" evidence="10">
    <location>
        <position position="124"/>
    </location>
    <ligand>
        <name>UDP-N-acetyl-alpha-D-glucosamine</name>
        <dbReference type="ChEBI" id="CHEBI:57705"/>
    </ligand>
</feature>
<dbReference type="OrthoDB" id="9808936at2"/>
<dbReference type="GO" id="GO:0008360">
    <property type="term" value="P:regulation of cell shape"/>
    <property type="evidence" value="ECO:0007669"/>
    <property type="project" value="UniProtKB-KW"/>
</dbReference>
<dbReference type="EC" id="2.4.1.227" evidence="10"/>
<dbReference type="CDD" id="cd03785">
    <property type="entry name" value="GT28_MurG"/>
    <property type="match status" value="1"/>
</dbReference>
<evidence type="ECO:0000259" key="11">
    <source>
        <dbReference type="Pfam" id="PF03033"/>
    </source>
</evidence>
<feature type="binding site" evidence="10">
    <location>
        <position position="296"/>
    </location>
    <ligand>
        <name>UDP-N-acetyl-alpha-D-glucosamine</name>
        <dbReference type="ChEBI" id="CHEBI:57705"/>
    </ligand>
</feature>
<keyword evidence="4 10" id="KW-0808">Transferase</keyword>